<organism evidence="2 3">
    <name type="scientific">Mycobacterium kansasii</name>
    <dbReference type="NCBI Taxonomy" id="1768"/>
    <lineage>
        <taxon>Bacteria</taxon>
        <taxon>Bacillati</taxon>
        <taxon>Actinomycetota</taxon>
        <taxon>Actinomycetes</taxon>
        <taxon>Mycobacteriales</taxon>
        <taxon>Mycobacteriaceae</taxon>
        <taxon>Mycobacterium</taxon>
    </lineage>
</organism>
<dbReference type="Proteomes" id="UP000516380">
    <property type="component" value="Chromosome"/>
</dbReference>
<name>A0A7G1IVA2_MYCKA</name>
<dbReference type="InterPro" id="IPR054202">
    <property type="entry name" value="DUF6907"/>
</dbReference>
<sequence length="181" mass="19010">MTTSMPAAPVNPDVGASGGGRCNPSIQNGDSIIMTQPTDDDQAAGSPGLVRCSNCGRYGWHTTDRCADADRYVCAPWCTDGSGHPSDVFLDDQECSGPQHKVVLSLEDGVPALPIAPADLHSAPGITVYASQRWYRLPTITANVFVLRGAIDYDLTLTPSEAVELARALVGAVELIAGGQR</sequence>
<gene>
    <name evidence="2" type="ORF">NIIDMKKI_79440</name>
</gene>
<evidence type="ECO:0000313" key="2">
    <source>
        <dbReference type="EMBL" id="BCI92738.1"/>
    </source>
</evidence>
<evidence type="ECO:0000313" key="3">
    <source>
        <dbReference type="Proteomes" id="UP000516380"/>
    </source>
</evidence>
<reference evidence="2 3" key="1">
    <citation type="submission" date="2020-07" db="EMBL/GenBank/DDBJ databases">
        <title>Mycobacterium kansasii (former subtype) with zoonotic potential isolated from diseased indoor pet cat, Japan.</title>
        <authorList>
            <person name="Fukano H."/>
            <person name="Terazono T."/>
            <person name="Hoshino Y."/>
        </authorList>
    </citation>
    <scope>NUCLEOTIDE SEQUENCE [LARGE SCALE GENOMIC DNA]</scope>
    <source>
        <strain evidence="2 3">Kuro-I</strain>
    </source>
</reference>
<proteinExistence type="predicted"/>
<keyword evidence="3" id="KW-1185">Reference proteome</keyword>
<accession>A0A7G1IVA2</accession>
<dbReference type="EMBL" id="AP023343">
    <property type="protein sequence ID" value="BCI92738.1"/>
    <property type="molecule type" value="Genomic_DNA"/>
</dbReference>
<protein>
    <submittedName>
        <fullName evidence="2">Uncharacterized protein</fullName>
    </submittedName>
</protein>
<dbReference type="AlphaFoldDB" id="A0A7G1IVA2"/>
<evidence type="ECO:0000256" key="1">
    <source>
        <dbReference type="SAM" id="MobiDB-lite"/>
    </source>
</evidence>
<dbReference type="Pfam" id="PF21848">
    <property type="entry name" value="DUF6907"/>
    <property type="match status" value="1"/>
</dbReference>
<feature type="region of interest" description="Disordered" evidence="1">
    <location>
        <begin position="1"/>
        <end position="22"/>
    </location>
</feature>